<evidence type="ECO:0000256" key="1">
    <source>
        <dbReference type="ARBA" id="ARBA00004571"/>
    </source>
</evidence>
<keyword evidence="7 8" id="KW-0998">Cell outer membrane</keyword>
<organism evidence="13 14">
    <name type="scientific">Cesiribacter andamanensis AMV16</name>
    <dbReference type="NCBI Taxonomy" id="1279009"/>
    <lineage>
        <taxon>Bacteria</taxon>
        <taxon>Pseudomonadati</taxon>
        <taxon>Bacteroidota</taxon>
        <taxon>Cytophagia</taxon>
        <taxon>Cytophagales</taxon>
        <taxon>Cesiribacteraceae</taxon>
        <taxon>Cesiribacter</taxon>
    </lineage>
</organism>
<feature type="domain" description="TonB-dependent receptor plug" evidence="12">
    <location>
        <begin position="159"/>
        <end position="246"/>
    </location>
</feature>
<dbReference type="InterPro" id="IPR000531">
    <property type="entry name" value="Beta-barrel_TonB"/>
</dbReference>
<comment type="caution">
    <text evidence="13">The sequence shown here is derived from an EMBL/GenBank/DDBJ whole genome shotgun (WGS) entry which is preliminary data.</text>
</comment>
<dbReference type="GO" id="GO:0033214">
    <property type="term" value="P:siderophore-iron import into cell"/>
    <property type="evidence" value="ECO:0007669"/>
    <property type="project" value="TreeGrafter"/>
</dbReference>
<dbReference type="Gene3D" id="2.40.170.20">
    <property type="entry name" value="TonB-dependent receptor, beta-barrel domain"/>
    <property type="match status" value="1"/>
</dbReference>
<dbReference type="InterPro" id="IPR039426">
    <property type="entry name" value="TonB-dep_rcpt-like"/>
</dbReference>
<dbReference type="SUPFAM" id="SSF49464">
    <property type="entry name" value="Carboxypeptidase regulatory domain-like"/>
    <property type="match status" value="1"/>
</dbReference>
<proteinExistence type="inferred from homology"/>
<keyword evidence="3 8" id="KW-1134">Transmembrane beta strand</keyword>
<evidence type="ECO:0000313" key="13">
    <source>
        <dbReference type="EMBL" id="EMR04185.1"/>
    </source>
</evidence>
<dbReference type="SUPFAM" id="SSF56935">
    <property type="entry name" value="Porins"/>
    <property type="match status" value="1"/>
</dbReference>
<evidence type="ECO:0000256" key="3">
    <source>
        <dbReference type="ARBA" id="ARBA00022452"/>
    </source>
</evidence>
<feature type="chain" id="PRO_5004082305" evidence="10">
    <location>
        <begin position="28"/>
        <end position="817"/>
    </location>
</feature>
<keyword evidence="14" id="KW-1185">Reference proteome</keyword>
<keyword evidence="2 8" id="KW-0813">Transport</keyword>
<dbReference type="Pfam" id="PF13620">
    <property type="entry name" value="CarboxypepD_reg"/>
    <property type="match status" value="1"/>
</dbReference>
<evidence type="ECO:0000256" key="5">
    <source>
        <dbReference type="ARBA" id="ARBA00023077"/>
    </source>
</evidence>
<dbReference type="InterPro" id="IPR036942">
    <property type="entry name" value="Beta-barrel_TonB_sf"/>
</dbReference>
<evidence type="ECO:0000256" key="8">
    <source>
        <dbReference type="PROSITE-ProRule" id="PRU01360"/>
    </source>
</evidence>
<dbReference type="InterPro" id="IPR008969">
    <property type="entry name" value="CarboxyPept-like_regulatory"/>
</dbReference>
<evidence type="ECO:0000256" key="7">
    <source>
        <dbReference type="ARBA" id="ARBA00023237"/>
    </source>
</evidence>
<evidence type="ECO:0000256" key="4">
    <source>
        <dbReference type="ARBA" id="ARBA00022692"/>
    </source>
</evidence>
<feature type="domain" description="TonB-dependent receptor-like beta-barrel" evidence="11">
    <location>
        <begin position="378"/>
        <end position="783"/>
    </location>
</feature>
<dbReference type="InterPro" id="IPR037066">
    <property type="entry name" value="Plug_dom_sf"/>
</dbReference>
<dbReference type="Pfam" id="PF00593">
    <property type="entry name" value="TonB_dep_Rec_b-barrel"/>
    <property type="match status" value="1"/>
</dbReference>
<name>M7NR49_9BACT</name>
<sequence>MPTVSYYRRTLLLLTACWLCCTTPLLAQQATTVISGRVTEAATGKPLSGADVFVQSSSIGTTTDARGYYKLPPLPAGTYVIAVFYEGLRSAATPLEATAPALTLDVALQPLEETLQTITVERKSDAQGGIARLQAVEGMAIYEAKKSEVILIDALTANLATNNSRQIYSKVPGLNIWESDGAGLQLGIGGRGLSPNRTSNFNTRQNGYDISADALGYPESYYTPPVEGVEKIQLVRGAASLQYGTQFGGMLNFVMKKGPEDKPFEFISRQTGGSFGLFNSFNSLGGTKGKVNYYGFYQYKRGDGYRPNSGFDVHTAFADLNMQLTEKFFLCLEYTHMNYLAQQPGGLTDEQFARDPRQSIRDRNWFKVNWNLMAVLMEYKFSPRSKLEMKNFGLVAGRDALGDLDRIDRDPNPALPRRLISDQFRNIGSELRLLQHYTTGAQPAVLVTGVRVYRGTTFKQQGAAFANREPDFRFLKSDSLASDHRFPNRNVALFAENIFNISSRLSLTPGIRYEWISTRGEGYYQVQRSARDEWGLPYPVTETMPDTLQRNRSVLLAGLGLSYKLHPNAELYGNISQNFRAVNFTDLRVLNENYLVDPNIRDEKGYSADLGIRGGTARIQYDASLFYLNYERKIGFNSERIDGIFKRVRRNLSDASIIGIETFAETDLMQWLQAKPTFSLRPFVNLALIRGRYNRSQESAYSGNRIELVPDMNLKTGLQFKREGLSLSWQYSYMGKQFTDATNTEGVVSNAIIGPIPAYQIMDLSGSYEIGRHLKLEGGINNLLNAMYFTRRAEGYPGPGIIPSDGRNFYLTIEFKY</sequence>
<feature type="signal peptide" evidence="10">
    <location>
        <begin position="1"/>
        <end position="27"/>
    </location>
</feature>
<comment type="similarity">
    <text evidence="8 9">Belongs to the TonB-dependent receptor family.</text>
</comment>
<evidence type="ECO:0000256" key="6">
    <source>
        <dbReference type="ARBA" id="ARBA00023136"/>
    </source>
</evidence>
<keyword evidence="6 8" id="KW-0472">Membrane</keyword>
<reference evidence="13 14" key="1">
    <citation type="journal article" date="2013" name="Genome Announc.">
        <title>Draft Genome Sequence of Cesiribacter andamanensis Strain AMV16T, Isolated from a Soil Sample from a Mud Volcano in the Andaman Islands, India.</title>
        <authorList>
            <person name="Shivaji S."/>
            <person name="Ara S."/>
            <person name="Begum Z."/>
            <person name="Srinivas T.N."/>
            <person name="Singh A."/>
            <person name="Kumar Pinnaka A."/>
        </authorList>
    </citation>
    <scope>NUCLEOTIDE SEQUENCE [LARGE SCALE GENOMIC DNA]</scope>
    <source>
        <strain evidence="13 14">AMV16</strain>
    </source>
</reference>
<accession>M7NR49</accession>
<keyword evidence="4 8" id="KW-0812">Transmembrane</keyword>
<dbReference type="Pfam" id="PF07715">
    <property type="entry name" value="Plug"/>
    <property type="match status" value="1"/>
</dbReference>
<dbReference type="PROSITE" id="PS52016">
    <property type="entry name" value="TONB_DEPENDENT_REC_3"/>
    <property type="match status" value="1"/>
</dbReference>
<dbReference type="AlphaFoldDB" id="M7NR49"/>
<gene>
    <name evidence="13" type="primary">fecA</name>
    <name evidence="13" type="ORF">ADICEAN_00709</name>
</gene>
<evidence type="ECO:0000259" key="11">
    <source>
        <dbReference type="Pfam" id="PF00593"/>
    </source>
</evidence>
<protein>
    <submittedName>
        <fullName evidence="13">Iron(III) dicitrate transport protein FecA</fullName>
    </submittedName>
</protein>
<dbReference type="EMBL" id="AODQ01000010">
    <property type="protein sequence ID" value="EMR04185.1"/>
    <property type="molecule type" value="Genomic_DNA"/>
</dbReference>
<dbReference type="eggNOG" id="COG4772">
    <property type="taxonomic scope" value="Bacteria"/>
</dbReference>
<evidence type="ECO:0000256" key="9">
    <source>
        <dbReference type="RuleBase" id="RU003357"/>
    </source>
</evidence>
<evidence type="ECO:0000256" key="10">
    <source>
        <dbReference type="SAM" id="SignalP"/>
    </source>
</evidence>
<evidence type="ECO:0000259" key="12">
    <source>
        <dbReference type="Pfam" id="PF07715"/>
    </source>
</evidence>
<dbReference type="PANTHER" id="PTHR30442">
    <property type="entry name" value="IRON III DICITRATE TRANSPORT PROTEIN FECA"/>
    <property type="match status" value="1"/>
</dbReference>
<dbReference type="Gene3D" id="2.60.40.1120">
    <property type="entry name" value="Carboxypeptidase-like, regulatory domain"/>
    <property type="match status" value="1"/>
</dbReference>
<dbReference type="GO" id="GO:0009279">
    <property type="term" value="C:cell outer membrane"/>
    <property type="evidence" value="ECO:0007669"/>
    <property type="project" value="UniProtKB-SubCell"/>
</dbReference>
<dbReference type="Proteomes" id="UP000011910">
    <property type="component" value="Unassembled WGS sequence"/>
</dbReference>
<dbReference type="STRING" id="1279009.ADICEAN_00709"/>
<evidence type="ECO:0000313" key="14">
    <source>
        <dbReference type="Proteomes" id="UP000011910"/>
    </source>
</evidence>
<comment type="subcellular location">
    <subcellularLocation>
        <location evidence="1 8">Cell outer membrane</location>
        <topology evidence="1 8">Multi-pass membrane protein</topology>
    </subcellularLocation>
</comment>
<dbReference type="PANTHER" id="PTHR30442:SF0">
    <property type="entry name" value="FE(3+) DICITRATE TRANSPORT PROTEIN FECA"/>
    <property type="match status" value="1"/>
</dbReference>
<dbReference type="InterPro" id="IPR012910">
    <property type="entry name" value="Plug_dom"/>
</dbReference>
<evidence type="ECO:0000256" key="2">
    <source>
        <dbReference type="ARBA" id="ARBA00022448"/>
    </source>
</evidence>
<dbReference type="Gene3D" id="2.170.130.10">
    <property type="entry name" value="TonB-dependent receptor, plug domain"/>
    <property type="match status" value="1"/>
</dbReference>
<keyword evidence="5 9" id="KW-0798">TonB box</keyword>
<keyword evidence="10" id="KW-0732">Signal</keyword>
<dbReference type="PATRIC" id="fig|1279009.4.peg.723"/>